<name>A0A2V1HUK5_9MICO</name>
<organism evidence="1 2">
    <name type="scientific">Amnibacterium flavum</name>
    <dbReference type="NCBI Taxonomy" id="2173173"/>
    <lineage>
        <taxon>Bacteria</taxon>
        <taxon>Bacillati</taxon>
        <taxon>Actinomycetota</taxon>
        <taxon>Actinomycetes</taxon>
        <taxon>Micrococcales</taxon>
        <taxon>Microbacteriaceae</taxon>
        <taxon>Amnibacterium</taxon>
    </lineage>
</organism>
<dbReference type="AlphaFoldDB" id="A0A2V1HUK5"/>
<dbReference type="InterPro" id="IPR004378">
    <property type="entry name" value="F420H2_quin_Rdtase"/>
</dbReference>
<keyword evidence="2" id="KW-1185">Reference proteome</keyword>
<evidence type="ECO:0008006" key="3">
    <source>
        <dbReference type="Google" id="ProtNLM"/>
    </source>
</evidence>
<dbReference type="Pfam" id="PF04075">
    <property type="entry name" value="F420H2_quin_red"/>
    <property type="match status" value="1"/>
</dbReference>
<comment type="caution">
    <text evidence="1">The sequence shown here is derived from an EMBL/GenBank/DDBJ whole genome shotgun (WGS) entry which is preliminary data.</text>
</comment>
<dbReference type="InterPro" id="IPR012349">
    <property type="entry name" value="Split_barrel_FMN-bd"/>
</dbReference>
<proteinExistence type="predicted"/>
<dbReference type="NCBIfam" id="TIGR00026">
    <property type="entry name" value="hi_GC_TIGR00026"/>
    <property type="match status" value="1"/>
</dbReference>
<dbReference type="Gene3D" id="2.30.110.10">
    <property type="entry name" value="Electron Transport, Fmn-binding Protein, Chain A"/>
    <property type="match status" value="1"/>
</dbReference>
<dbReference type="EMBL" id="QEOP01000001">
    <property type="protein sequence ID" value="PVZ96263.1"/>
    <property type="molecule type" value="Genomic_DNA"/>
</dbReference>
<reference evidence="1 2" key="1">
    <citation type="submission" date="2018-05" db="EMBL/GenBank/DDBJ databases">
        <title>Amnibacterium sp. M8JJ-5, whole genome shotgun sequence.</title>
        <authorList>
            <person name="Tuo L."/>
        </authorList>
    </citation>
    <scope>NUCLEOTIDE SEQUENCE [LARGE SCALE GENOMIC DNA]</scope>
    <source>
        <strain evidence="1 2">M8JJ-5</strain>
    </source>
</reference>
<dbReference type="RefSeq" id="WP_116755997.1">
    <property type="nucleotide sequence ID" value="NZ_JBHUEX010000001.1"/>
</dbReference>
<accession>A0A2V1HUK5</accession>
<dbReference type="Proteomes" id="UP000244893">
    <property type="component" value="Unassembled WGS sequence"/>
</dbReference>
<dbReference type="GO" id="GO:0016491">
    <property type="term" value="F:oxidoreductase activity"/>
    <property type="evidence" value="ECO:0007669"/>
    <property type="project" value="InterPro"/>
</dbReference>
<protein>
    <recommendedName>
        <fullName evidence="3">Nitroreductase family deazaflavin-dependent oxidoreductase</fullName>
    </recommendedName>
</protein>
<evidence type="ECO:0000313" key="2">
    <source>
        <dbReference type="Proteomes" id="UP000244893"/>
    </source>
</evidence>
<evidence type="ECO:0000313" key="1">
    <source>
        <dbReference type="EMBL" id="PVZ96263.1"/>
    </source>
</evidence>
<gene>
    <name evidence="1" type="ORF">DDQ50_07590</name>
</gene>
<sequence>MGRGDVRYVPPTRYERVFNAIVVWLSRRGIPFGRTQVLTVTGRKSGEPRSTPVNPFDIAGSRYLVGAHGTSQWVRNLRVAGSAELRRGRRVEEFQVTEVADSDKIPVLRAYIRIFWPAVKGCFGVPEHPTDEEIRAVAHLHPVFVIDKR</sequence>
<dbReference type="OrthoDB" id="5186446at2"/>